<name>A0A9P1J0Q2_9PELO</name>
<sequence>MNIGKNNKEMPNCNHLFSNYVAKSRTNKQSRLRRLLLRTLNWLQLPTLHIPPTETVNAPIPPNARRELNFDQDRIEGHTRRNAQLANQSPVAMRQRLS</sequence>
<proteinExistence type="predicted"/>
<protein>
    <submittedName>
        <fullName evidence="2">Uncharacterized protein</fullName>
    </submittedName>
</protein>
<organism evidence="2 3">
    <name type="scientific">Caenorhabditis angaria</name>
    <dbReference type="NCBI Taxonomy" id="860376"/>
    <lineage>
        <taxon>Eukaryota</taxon>
        <taxon>Metazoa</taxon>
        <taxon>Ecdysozoa</taxon>
        <taxon>Nematoda</taxon>
        <taxon>Chromadorea</taxon>
        <taxon>Rhabditida</taxon>
        <taxon>Rhabditina</taxon>
        <taxon>Rhabditomorpha</taxon>
        <taxon>Rhabditoidea</taxon>
        <taxon>Rhabditidae</taxon>
        <taxon>Peloderinae</taxon>
        <taxon>Caenorhabditis</taxon>
    </lineage>
</organism>
<dbReference type="Proteomes" id="UP001152747">
    <property type="component" value="Unassembled WGS sequence"/>
</dbReference>
<reference evidence="2" key="1">
    <citation type="submission" date="2022-11" db="EMBL/GenBank/DDBJ databases">
        <authorList>
            <person name="Kikuchi T."/>
        </authorList>
    </citation>
    <scope>NUCLEOTIDE SEQUENCE</scope>
    <source>
        <strain evidence="2">PS1010</strain>
    </source>
</reference>
<gene>
    <name evidence="2" type="ORF">CAMP_LOCUS17093</name>
</gene>
<evidence type="ECO:0000313" key="3">
    <source>
        <dbReference type="Proteomes" id="UP001152747"/>
    </source>
</evidence>
<evidence type="ECO:0000313" key="2">
    <source>
        <dbReference type="EMBL" id="CAI5454456.1"/>
    </source>
</evidence>
<evidence type="ECO:0000256" key="1">
    <source>
        <dbReference type="SAM" id="MobiDB-lite"/>
    </source>
</evidence>
<accession>A0A9P1J0Q2</accession>
<dbReference type="AlphaFoldDB" id="A0A9P1J0Q2"/>
<feature type="region of interest" description="Disordered" evidence="1">
    <location>
        <begin position="79"/>
        <end position="98"/>
    </location>
</feature>
<keyword evidence="3" id="KW-1185">Reference proteome</keyword>
<comment type="caution">
    <text evidence="2">The sequence shown here is derived from an EMBL/GenBank/DDBJ whole genome shotgun (WGS) entry which is preliminary data.</text>
</comment>
<dbReference type="EMBL" id="CANHGI010000006">
    <property type="protein sequence ID" value="CAI5454456.1"/>
    <property type="molecule type" value="Genomic_DNA"/>
</dbReference>